<evidence type="ECO:0000256" key="1">
    <source>
        <dbReference type="ARBA" id="ARBA00022679"/>
    </source>
</evidence>
<dbReference type="InterPro" id="IPR051283">
    <property type="entry name" value="Sec_Metabolite_Acyltrans"/>
</dbReference>
<gene>
    <name evidence="2" type="ORF">STAS_00363</name>
</gene>
<evidence type="ECO:0000313" key="2">
    <source>
        <dbReference type="EMBL" id="GER24817.1"/>
    </source>
</evidence>
<keyword evidence="3" id="KW-1185">Reference proteome</keyword>
<accession>A0A5A7NX22</accession>
<dbReference type="Proteomes" id="UP000325081">
    <property type="component" value="Unassembled WGS sequence"/>
</dbReference>
<sequence length="454" mass="49236">MSNSKIDIISKSTVTIPPQAEPTSQINLTPWDLELLFLKYSQKGLLFLKPSPQTEPITSLIQRLKQSLEQTLHFFPPLAGRLASAAESRRFSIDCSPAGGGGALFVHAAADLSVADILRPAYVPAAVRSFFPLAGACNIDGVSLPLLAAQVTELADGIFVGLSINHLLADGTSFWHFLSSWAEISRGGPVVRLSKPPSLDRGRLTLDLTGSAGVDISDALHLLDESPEPPPPKPSFLRERIFRFSKRAVAGLREKAGREAAGIKISSLQAVVAHVWRSAIRCRFGGKSPAARGTTTSFEIPIGARGRLDPPLPEGYFGNAIFPGIVTLKIDDVLENGLGWTAAEINKMVGSFNGPSKVKEVYMDWIKRPNLQRLDRLPENYFMLINSPRFDVYSNDFGWGRPVAVRGGAANAFDGRITISRGLEEGSVEIEACLAAETLTGLEEDKEFLEYVDS</sequence>
<dbReference type="OrthoDB" id="1862401at2759"/>
<dbReference type="SUPFAM" id="SSF52777">
    <property type="entry name" value="CoA-dependent acyltransferases"/>
    <property type="match status" value="1"/>
</dbReference>
<reference evidence="2" key="1">
    <citation type="journal article" date="2019" name="Curr. Biol.">
        <title>Genome Sequence of Striga asiatica Provides Insight into the Evolution of Plant Parasitism.</title>
        <authorList>
            <person name="Yoshida S."/>
            <person name="Kim S."/>
            <person name="Wafula E.K."/>
            <person name="Tanskanen J."/>
            <person name="Kim Y."/>
            <person name="Honaas L."/>
            <person name="Yang Z."/>
            <person name="Spallek T."/>
            <person name="Conn C.E."/>
            <person name="Ichihashi Y."/>
            <person name="Cheong K."/>
            <person name="Cui S."/>
            <person name="Der J.P."/>
            <person name="Gundlach H."/>
            <person name="Jiao Y."/>
            <person name="Hori C."/>
            <person name="Ishida J.K."/>
            <person name="Kasahara H."/>
            <person name="Kiba T."/>
            <person name="Kim M."/>
            <person name="Koo N."/>
            <person name="Laohavisit A."/>
            <person name="Lee Y."/>
            <person name="Lumba S."/>
            <person name="Mccourt P."/>
            <person name="Mortimer J.C."/>
            <person name="Mutuku J.M."/>
            <person name="Nomura T."/>
            <person name="Sasaki-sekimoto Y."/>
            <person name="Seto Y."/>
            <person name="Wang Y."/>
            <person name="Wakatake T."/>
            <person name="Sakakibara H."/>
            <person name="Demura T."/>
            <person name="Yamaguchi S."/>
            <person name="Yoneyama K."/>
            <person name="Manabe R."/>
            <person name="Nelson D.C."/>
            <person name="Schulman A.H."/>
            <person name="Timko M.P."/>
            <person name="Depamphilis C.W."/>
            <person name="Choi D."/>
            <person name="Shirasu K."/>
        </authorList>
    </citation>
    <scope>NUCLEOTIDE SEQUENCE [LARGE SCALE GENOMIC DNA]</scope>
    <source>
        <strain evidence="2">UVA1</strain>
    </source>
</reference>
<keyword evidence="1 2" id="KW-0808">Transferase</keyword>
<proteinExistence type="predicted"/>
<dbReference type="GO" id="GO:0016740">
    <property type="term" value="F:transferase activity"/>
    <property type="evidence" value="ECO:0007669"/>
    <property type="project" value="UniProtKB-KW"/>
</dbReference>
<dbReference type="PANTHER" id="PTHR31896">
    <property type="entry name" value="FAMILY REGULATORY PROTEIN, PUTATIVE (AFU_ORTHOLOGUE AFUA_3G14730)-RELATED"/>
    <property type="match status" value="1"/>
</dbReference>
<name>A0A5A7NX22_STRAF</name>
<dbReference type="InterPro" id="IPR023213">
    <property type="entry name" value="CAT-like_dom_sf"/>
</dbReference>
<dbReference type="EMBL" id="BKCP01000001">
    <property type="protein sequence ID" value="GER24817.1"/>
    <property type="molecule type" value="Genomic_DNA"/>
</dbReference>
<comment type="caution">
    <text evidence="2">The sequence shown here is derived from an EMBL/GenBank/DDBJ whole genome shotgun (WGS) entry which is preliminary data.</text>
</comment>
<dbReference type="Pfam" id="PF02458">
    <property type="entry name" value="Transferase"/>
    <property type="match status" value="1"/>
</dbReference>
<evidence type="ECO:0000313" key="3">
    <source>
        <dbReference type="Proteomes" id="UP000325081"/>
    </source>
</evidence>
<organism evidence="2 3">
    <name type="scientific">Striga asiatica</name>
    <name type="common">Asiatic witchweed</name>
    <name type="synonym">Buchnera asiatica</name>
    <dbReference type="NCBI Taxonomy" id="4170"/>
    <lineage>
        <taxon>Eukaryota</taxon>
        <taxon>Viridiplantae</taxon>
        <taxon>Streptophyta</taxon>
        <taxon>Embryophyta</taxon>
        <taxon>Tracheophyta</taxon>
        <taxon>Spermatophyta</taxon>
        <taxon>Magnoliopsida</taxon>
        <taxon>eudicotyledons</taxon>
        <taxon>Gunneridae</taxon>
        <taxon>Pentapetalae</taxon>
        <taxon>asterids</taxon>
        <taxon>lamiids</taxon>
        <taxon>Lamiales</taxon>
        <taxon>Orobanchaceae</taxon>
        <taxon>Buchnereae</taxon>
        <taxon>Striga</taxon>
    </lineage>
</organism>
<dbReference type="PANTHER" id="PTHR31896:SF43">
    <property type="entry name" value="PROTEIN ENHANCED PSEUDOMONAS SUSCEPTIBILITY 1"/>
    <property type="match status" value="1"/>
</dbReference>
<protein>
    <submittedName>
        <fullName evidence="2">HXXXD-type acyl-transferase family protein</fullName>
    </submittedName>
</protein>
<dbReference type="Gene3D" id="3.30.559.10">
    <property type="entry name" value="Chloramphenicol acetyltransferase-like domain"/>
    <property type="match status" value="2"/>
</dbReference>
<dbReference type="AlphaFoldDB" id="A0A5A7NX22"/>